<keyword evidence="8" id="KW-0411">Iron-sulfur</keyword>
<keyword evidence="5" id="KW-0479">Metal-binding</keyword>
<accession>A0A4R6WUV6</accession>
<dbReference type="InterPro" id="IPR015421">
    <property type="entry name" value="PyrdxlP-dep_Trfase_major"/>
</dbReference>
<evidence type="ECO:0000256" key="3">
    <source>
        <dbReference type="ARBA" id="ARBA00012239"/>
    </source>
</evidence>
<dbReference type="GO" id="GO:0051536">
    <property type="term" value="F:iron-sulfur cluster binding"/>
    <property type="evidence" value="ECO:0007669"/>
    <property type="project" value="UniProtKB-KW"/>
</dbReference>
<organism evidence="12 13">
    <name type="scientific">Sphingobacterium yanglingense</name>
    <dbReference type="NCBI Taxonomy" id="1437280"/>
    <lineage>
        <taxon>Bacteria</taxon>
        <taxon>Pseudomonadati</taxon>
        <taxon>Bacteroidota</taxon>
        <taxon>Sphingobacteriia</taxon>
        <taxon>Sphingobacteriales</taxon>
        <taxon>Sphingobacteriaceae</taxon>
        <taxon>Sphingobacterium</taxon>
    </lineage>
</organism>
<dbReference type="Proteomes" id="UP000295292">
    <property type="component" value="Unassembled WGS sequence"/>
</dbReference>
<evidence type="ECO:0000256" key="10">
    <source>
        <dbReference type="RuleBase" id="RU004504"/>
    </source>
</evidence>
<comment type="catalytic activity">
    <reaction evidence="9">
        <text>(sulfur carrier)-H + L-cysteine = (sulfur carrier)-SH + L-alanine</text>
        <dbReference type="Rhea" id="RHEA:43892"/>
        <dbReference type="Rhea" id="RHEA-COMP:14737"/>
        <dbReference type="Rhea" id="RHEA-COMP:14739"/>
        <dbReference type="ChEBI" id="CHEBI:29917"/>
        <dbReference type="ChEBI" id="CHEBI:35235"/>
        <dbReference type="ChEBI" id="CHEBI:57972"/>
        <dbReference type="ChEBI" id="CHEBI:64428"/>
        <dbReference type="EC" id="2.8.1.7"/>
    </reaction>
</comment>
<evidence type="ECO:0000313" key="12">
    <source>
        <dbReference type="EMBL" id="TDQ82852.1"/>
    </source>
</evidence>
<reference evidence="12 13" key="1">
    <citation type="submission" date="2019-03" db="EMBL/GenBank/DDBJ databases">
        <title>Genomic Encyclopedia of Archaeal and Bacterial Type Strains, Phase II (KMG-II): from individual species to whole genera.</title>
        <authorList>
            <person name="Goeker M."/>
        </authorList>
    </citation>
    <scope>NUCLEOTIDE SEQUENCE [LARGE SCALE GENOMIC DNA]</scope>
    <source>
        <strain evidence="12 13">DSM 28353</strain>
    </source>
</reference>
<keyword evidence="6" id="KW-0663">Pyridoxal phosphate</keyword>
<dbReference type="SUPFAM" id="SSF53383">
    <property type="entry name" value="PLP-dependent transferases"/>
    <property type="match status" value="1"/>
</dbReference>
<evidence type="ECO:0000256" key="5">
    <source>
        <dbReference type="ARBA" id="ARBA00022723"/>
    </source>
</evidence>
<dbReference type="InterPro" id="IPR015422">
    <property type="entry name" value="PyrdxlP-dep_Trfase_small"/>
</dbReference>
<comment type="cofactor">
    <cofactor evidence="1 10">
        <name>pyridoxal 5'-phosphate</name>
        <dbReference type="ChEBI" id="CHEBI:597326"/>
    </cofactor>
</comment>
<dbReference type="RefSeq" id="WP_133582504.1">
    <property type="nucleotide sequence ID" value="NZ_SNYV01000001.1"/>
</dbReference>
<dbReference type="EMBL" id="SNYV01000001">
    <property type="protein sequence ID" value="TDQ82852.1"/>
    <property type="molecule type" value="Genomic_DNA"/>
</dbReference>
<dbReference type="InterPro" id="IPR000192">
    <property type="entry name" value="Aminotrans_V_dom"/>
</dbReference>
<protein>
    <recommendedName>
        <fullName evidence="3">cysteine desulfurase</fullName>
        <ecNumber evidence="3">2.8.1.7</ecNumber>
    </recommendedName>
</protein>
<evidence type="ECO:0000259" key="11">
    <source>
        <dbReference type="Pfam" id="PF00266"/>
    </source>
</evidence>
<dbReference type="GO" id="GO:0031071">
    <property type="term" value="F:cysteine desulfurase activity"/>
    <property type="evidence" value="ECO:0007669"/>
    <property type="project" value="UniProtKB-EC"/>
</dbReference>
<dbReference type="InterPro" id="IPR016454">
    <property type="entry name" value="Cysteine_dSase"/>
</dbReference>
<dbReference type="PANTHER" id="PTHR11601">
    <property type="entry name" value="CYSTEINE DESULFURYLASE FAMILY MEMBER"/>
    <property type="match status" value="1"/>
</dbReference>
<dbReference type="Pfam" id="PF00266">
    <property type="entry name" value="Aminotran_5"/>
    <property type="match status" value="1"/>
</dbReference>
<dbReference type="InterPro" id="IPR020578">
    <property type="entry name" value="Aminotrans_V_PyrdxlP_BS"/>
</dbReference>
<dbReference type="OrthoDB" id="9804366at2"/>
<evidence type="ECO:0000256" key="1">
    <source>
        <dbReference type="ARBA" id="ARBA00001933"/>
    </source>
</evidence>
<dbReference type="AlphaFoldDB" id="A0A4R6WUV6"/>
<keyword evidence="7" id="KW-0408">Iron</keyword>
<dbReference type="InterPro" id="IPR015424">
    <property type="entry name" value="PyrdxlP-dep_Trfase"/>
</dbReference>
<feature type="domain" description="Aminotransferase class V" evidence="11">
    <location>
        <begin position="3"/>
        <end position="366"/>
    </location>
</feature>
<evidence type="ECO:0000256" key="4">
    <source>
        <dbReference type="ARBA" id="ARBA00022679"/>
    </source>
</evidence>
<dbReference type="Gene3D" id="3.40.640.10">
    <property type="entry name" value="Type I PLP-dependent aspartate aminotransferase-like (Major domain)"/>
    <property type="match status" value="1"/>
</dbReference>
<dbReference type="PANTHER" id="PTHR11601:SF34">
    <property type="entry name" value="CYSTEINE DESULFURASE"/>
    <property type="match status" value="1"/>
</dbReference>
<dbReference type="EC" id="2.8.1.7" evidence="3"/>
<evidence type="ECO:0000313" key="13">
    <source>
        <dbReference type="Proteomes" id="UP000295292"/>
    </source>
</evidence>
<gene>
    <name evidence="12" type="ORF">CLV99_0074</name>
</gene>
<sequence length="377" mass="41541">MQVYLDNAATTAIDPAVIEVMVATMQNDFGNPSSIHTHGRQVKTIVEKARKTIANLLHASPSEIFFTSGGTEADNMAIVRSIEDFGITHAITSPIEHHAVLHTLEELEKTGKIHLDFLRVDSEGHIDLQHLEELLEKNPRSFVSIMQANNEIGNLTDLHKVSEICQRYDALLHSDTVQTMGHYPHNLSELKIDFITGAGHKFHGPKGVGFLYINGKNKIKPLIYGGAQERNMRGGTENIYGIAGIAKALEIAYSNMEEHHAYIQELKSYMIDELTKAIPDIRFNGCIDPKQSLYTVLNVSLPCTEMADVLLFNLDIMGISASGGSACSSGSDIGSHVLTGIKADSERPSVRFSFSKWNTKAEIDYVVGKLKEICEHG</sequence>
<dbReference type="Gene3D" id="1.10.260.50">
    <property type="match status" value="1"/>
</dbReference>
<comment type="similarity">
    <text evidence="2">Belongs to the class-V pyridoxal-phosphate-dependent aminotransferase family. NifS/IscS subfamily.</text>
</comment>
<name>A0A4R6WUV6_9SPHI</name>
<dbReference type="PIRSF" id="PIRSF005572">
    <property type="entry name" value="NifS"/>
    <property type="match status" value="1"/>
</dbReference>
<evidence type="ECO:0000256" key="8">
    <source>
        <dbReference type="ARBA" id="ARBA00023014"/>
    </source>
</evidence>
<dbReference type="Gene3D" id="3.90.1150.10">
    <property type="entry name" value="Aspartate Aminotransferase, domain 1"/>
    <property type="match status" value="1"/>
</dbReference>
<keyword evidence="4" id="KW-0808">Transferase</keyword>
<keyword evidence="13" id="KW-1185">Reference proteome</keyword>
<dbReference type="PROSITE" id="PS00595">
    <property type="entry name" value="AA_TRANSFER_CLASS_5"/>
    <property type="match status" value="1"/>
</dbReference>
<proteinExistence type="inferred from homology"/>
<evidence type="ECO:0000256" key="2">
    <source>
        <dbReference type="ARBA" id="ARBA00006490"/>
    </source>
</evidence>
<comment type="caution">
    <text evidence="12">The sequence shown here is derived from an EMBL/GenBank/DDBJ whole genome shotgun (WGS) entry which is preliminary data.</text>
</comment>
<dbReference type="GO" id="GO:0046872">
    <property type="term" value="F:metal ion binding"/>
    <property type="evidence" value="ECO:0007669"/>
    <property type="project" value="UniProtKB-KW"/>
</dbReference>
<evidence type="ECO:0000256" key="7">
    <source>
        <dbReference type="ARBA" id="ARBA00023004"/>
    </source>
</evidence>
<evidence type="ECO:0000256" key="6">
    <source>
        <dbReference type="ARBA" id="ARBA00022898"/>
    </source>
</evidence>
<evidence type="ECO:0000256" key="9">
    <source>
        <dbReference type="ARBA" id="ARBA00050776"/>
    </source>
</evidence>